<dbReference type="InterPro" id="IPR049453">
    <property type="entry name" value="Memb_transporter_dom"/>
</dbReference>
<name>A0ABV7WK02_9MICO</name>
<keyword evidence="4 5" id="KW-0472">Membrane</keyword>
<evidence type="ECO:0000256" key="1">
    <source>
        <dbReference type="ARBA" id="ARBA00004141"/>
    </source>
</evidence>
<dbReference type="Proteomes" id="UP001595685">
    <property type="component" value="Unassembled WGS sequence"/>
</dbReference>
<comment type="subcellular location">
    <subcellularLocation>
        <location evidence="1">Membrane</location>
        <topology evidence="1">Multi-pass membrane protein</topology>
    </subcellularLocation>
</comment>
<accession>A0ABV7WK02</accession>
<proteinExistence type="predicted"/>
<keyword evidence="2 5" id="KW-0812">Transmembrane</keyword>
<keyword evidence="8" id="KW-1185">Reference proteome</keyword>
<dbReference type="EMBL" id="JBHRWW010000013">
    <property type="protein sequence ID" value="MFC3689815.1"/>
    <property type="molecule type" value="Genomic_DNA"/>
</dbReference>
<dbReference type="Pfam" id="PF13515">
    <property type="entry name" value="FUSC_2"/>
    <property type="match status" value="1"/>
</dbReference>
<evidence type="ECO:0000256" key="5">
    <source>
        <dbReference type="SAM" id="Phobius"/>
    </source>
</evidence>
<feature type="transmembrane region" description="Helical" evidence="5">
    <location>
        <begin position="46"/>
        <end position="61"/>
    </location>
</feature>
<sequence length="357" mass="37882">MPRAPRAVPERVRRLGRTAPLLVQSAVAAGLAYWVASTVLGHEQPFFAPVAAIVGLGASYRQRGRRAVEIVVGVAIGVGVGDLVVALVGPSIWVLVLAVLVAMSLAVFLDVGALVVTQAGVQSAIVTTLVANPSQGLDRWLDAVVGGATALLIAVLSPVGPLRRPREHAVEVLRTLADLLRDAVSANRTGDVDLARRTLERARETEYSLGQLRDLTEERSDAASLSLLRRSRSRRARSDAHAATVLDLAVRNARVLVRRADVAVEREDPIPAEVLRLVGDLADVVDHLAAGYDDPAQQPLLRRELTALAERSSTFAVPLGLSGATVLAQCRSLVTDLLRLTGLGHGEALGLVPRMHA</sequence>
<gene>
    <name evidence="7" type="ORF">ACFOLH_15810</name>
</gene>
<reference evidence="8" key="1">
    <citation type="journal article" date="2019" name="Int. J. Syst. Evol. Microbiol.">
        <title>The Global Catalogue of Microorganisms (GCM) 10K type strain sequencing project: providing services to taxonomists for standard genome sequencing and annotation.</title>
        <authorList>
            <consortium name="The Broad Institute Genomics Platform"/>
            <consortium name="The Broad Institute Genome Sequencing Center for Infectious Disease"/>
            <person name="Wu L."/>
            <person name="Ma J."/>
        </authorList>
    </citation>
    <scope>NUCLEOTIDE SEQUENCE [LARGE SCALE GENOMIC DNA]</scope>
    <source>
        <strain evidence="8">NCAIM B.02333</strain>
    </source>
</reference>
<evidence type="ECO:0000256" key="2">
    <source>
        <dbReference type="ARBA" id="ARBA00022692"/>
    </source>
</evidence>
<feature type="transmembrane region" description="Helical" evidence="5">
    <location>
        <begin position="94"/>
        <end position="119"/>
    </location>
</feature>
<organism evidence="7 8">
    <name type="scientific">Aquipuribacter hungaricus</name>
    <dbReference type="NCBI Taxonomy" id="545624"/>
    <lineage>
        <taxon>Bacteria</taxon>
        <taxon>Bacillati</taxon>
        <taxon>Actinomycetota</taxon>
        <taxon>Actinomycetes</taxon>
        <taxon>Micrococcales</taxon>
        <taxon>Intrasporangiaceae</taxon>
        <taxon>Aquipuribacter</taxon>
    </lineage>
</organism>
<evidence type="ECO:0000313" key="7">
    <source>
        <dbReference type="EMBL" id="MFC3689815.1"/>
    </source>
</evidence>
<feature type="domain" description="Integral membrane bound transporter" evidence="6">
    <location>
        <begin position="33"/>
        <end position="153"/>
    </location>
</feature>
<keyword evidence="3 5" id="KW-1133">Transmembrane helix</keyword>
<dbReference type="RefSeq" id="WP_340295797.1">
    <property type="nucleotide sequence ID" value="NZ_JBBEOI010000308.1"/>
</dbReference>
<feature type="transmembrane region" description="Helical" evidence="5">
    <location>
        <begin position="21"/>
        <end position="40"/>
    </location>
</feature>
<comment type="caution">
    <text evidence="7">The sequence shown here is derived from an EMBL/GenBank/DDBJ whole genome shotgun (WGS) entry which is preliminary data.</text>
</comment>
<evidence type="ECO:0000256" key="3">
    <source>
        <dbReference type="ARBA" id="ARBA00022989"/>
    </source>
</evidence>
<evidence type="ECO:0000259" key="6">
    <source>
        <dbReference type="Pfam" id="PF13515"/>
    </source>
</evidence>
<protein>
    <submittedName>
        <fullName evidence="7">Aromatic acid exporter family protein</fullName>
    </submittedName>
</protein>
<feature type="transmembrane region" description="Helical" evidence="5">
    <location>
        <begin position="68"/>
        <end position="88"/>
    </location>
</feature>
<evidence type="ECO:0000313" key="8">
    <source>
        <dbReference type="Proteomes" id="UP001595685"/>
    </source>
</evidence>
<evidence type="ECO:0000256" key="4">
    <source>
        <dbReference type="ARBA" id="ARBA00023136"/>
    </source>
</evidence>